<feature type="compositionally biased region" description="Basic and acidic residues" evidence="7">
    <location>
        <begin position="372"/>
        <end position="382"/>
    </location>
</feature>
<dbReference type="SMART" id="SM00320">
    <property type="entry name" value="WD40"/>
    <property type="match status" value="6"/>
</dbReference>
<dbReference type="GO" id="GO:0005730">
    <property type="term" value="C:nucleolus"/>
    <property type="evidence" value="ECO:0007669"/>
    <property type="project" value="UniProtKB-SubCell"/>
</dbReference>
<dbReference type="InterPro" id="IPR036322">
    <property type="entry name" value="WD40_repeat_dom_sf"/>
</dbReference>
<keyword evidence="2" id="KW-0698">rRNA processing</keyword>
<dbReference type="AlphaFoldDB" id="A0A165N759"/>
<proteinExistence type="predicted"/>
<evidence type="ECO:0000256" key="6">
    <source>
        <dbReference type="PROSITE-ProRule" id="PRU00221"/>
    </source>
</evidence>
<evidence type="ECO:0000259" key="8">
    <source>
        <dbReference type="Pfam" id="PF09384"/>
    </source>
</evidence>
<dbReference type="OrthoDB" id="431715at2759"/>
<dbReference type="InterPro" id="IPR019775">
    <property type="entry name" value="WD40_repeat_CS"/>
</dbReference>
<accession>A0A165N759</accession>
<gene>
    <name evidence="9" type="ORF">NEOLEDRAFT_1124321</name>
</gene>
<evidence type="ECO:0000313" key="9">
    <source>
        <dbReference type="EMBL" id="KZT19260.1"/>
    </source>
</evidence>
<dbReference type="PROSITE" id="PS50082">
    <property type="entry name" value="WD_REPEATS_2"/>
    <property type="match status" value="3"/>
</dbReference>
<dbReference type="CDD" id="cd00200">
    <property type="entry name" value="WD40"/>
    <property type="match status" value="1"/>
</dbReference>
<dbReference type="InterPro" id="IPR001680">
    <property type="entry name" value="WD40_rpt"/>
</dbReference>
<dbReference type="Gene3D" id="2.130.10.10">
    <property type="entry name" value="YVTN repeat-like/Quinoprotein amine dehydrogenase"/>
    <property type="match status" value="2"/>
</dbReference>
<feature type="repeat" description="WD" evidence="6">
    <location>
        <begin position="118"/>
        <end position="160"/>
    </location>
</feature>
<dbReference type="SUPFAM" id="SSF50978">
    <property type="entry name" value="WD40 repeat-like"/>
    <property type="match status" value="1"/>
</dbReference>
<dbReference type="STRING" id="1314782.A0A165N759"/>
<dbReference type="Proteomes" id="UP000076761">
    <property type="component" value="Unassembled WGS sequence"/>
</dbReference>
<feature type="repeat" description="WD" evidence="6">
    <location>
        <begin position="254"/>
        <end position="295"/>
    </location>
</feature>
<reference evidence="9 10" key="1">
    <citation type="journal article" date="2016" name="Mol. Biol. Evol.">
        <title>Comparative Genomics of Early-Diverging Mushroom-Forming Fungi Provides Insights into the Origins of Lignocellulose Decay Capabilities.</title>
        <authorList>
            <person name="Nagy L.G."/>
            <person name="Riley R."/>
            <person name="Tritt A."/>
            <person name="Adam C."/>
            <person name="Daum C."/>
            <person name="Floudas D."/>
            <person name="Sun H."/>
            <person name="Yadav J.S."/>
            <person name="Pangilinan J."/>
            <person name="Larsson K.H."/>
            <person name="Matsuura K."/>
            <person name="Barry K."/>
            <person name="Labutti K."/>
            <person name="Kuo R."/>
            <person name="Ohm R.A."/>
            <person name="Bhattacharya S.S."/>
            <person name="Shirouzu T."/>
            <person name="Yoshinaga Y."/>
            <person name="Martin F.M."/>
            <person name="Grigoriev I.V."/>
            <person name="Hibbett D.S."/>
        </authorList>
    </citation>
    <scope>NUCLEOTIDE SEQUENCE [LARGE SCALE GENOMIC DNA]</scope>
    <source>
        <strain evidence="9 10">HHB14362 ss-1</strain>
    </source>
</reference>
<sequence length="524" mass="57727">MDYQPVVVKRAHRPATAKHSAESRYWRQFKHPVFIKEYAPVTSVHFSPSKPHRYAVTAATRVQIYAPRTQKVTKTISRFKDIARSGCIRNDGKLVVAGDDTGLIQVFDINSRAILRTLDSHKQPVHVTRFSTLNHTQVLSCSDDSTVKVWDVPSQSAITTFHDHTDYVRSGQVSTSNPHLVLTGSYDTTVRLFDMRSGECEMIMGGPDASAGSRNTSPVEQVLMFPSGTVALSTAGPIMRMWDLVAGGRCTKALSNHQKTVTSLAFNGDASRLLSGGLDHMVKVYDVSTYKVVHTMRYPAPVLCVAISPDETHIAAGMSDGTLSVRRRQPKASESVSDPLVVLQSGTFESFLGGSLPAIGEGRVKSKTKSKPAGDVDEMRVESRRKKRLREYDRLLKGFKYSAALDSALRKNVPPTTAFALIQELIHRDGLRTALSGRDDVLLEPVLRLLSKNVNDPRFGEMACDVASLVIEMYSAVLGQSPLIDSLFLRLRKKVAQELQFQKELLKTKGALDMILASAALMTV</sequence>
<dbReference type="GO" id="GO:0006364">
    <property type="term" value="P:rRNA processing"/>
    <property type="evidence" value="ECO:0007669"/>
    <property type="project" value="UniProtKB-KW"/>
</dbReference>
<feature type="repeat" description="WD" evidence="6">
    <location>
        <begin position="161"/>
        <end position="203"/>
    </location>
</feature>
<dbReference type="EMBL" id="KV425645">
    <property type="protein sequence ID" value="KZT19260.1"/>
    <property type="molecule type" value="Genomic_DNA"/>
</dbReference>
<evidence type="ECO:0000256" key="7">
    <source>
        <dbReference type="SAM" id="MobiDB-lite"/>
    </source>
</evidence>
<dbReference type="PANTHER" id="PTHR19924:SF26">
    <property type="entry name" value="U3 SMALL NUCLEOLAR RNA-ASSOCIATED PROTEIN 15 HOMOLOG"/>
    <property type="match status" value="1"/>
</dbReference>
<feature type="region of interest" description="Disordered" evidence="7">
    <location>
        <begin position="362"/>
        <end position="382"/>
    </location>
</feature>
<dbReference type="InterPro" id="IPR020472">
    <property type="entry name" value="WD40_PAC1"/>
</dbReference>
<comment type="subcellular location">
    <subcellularLocation>
        <location evidence="1">Nucleus</location>
        <location evidence="1">Nucleolus</location>
    </subcellularLocation>
</comment>
<dbReference type="InParanoid" id="A0A165N759"/>
<evidence type="ECO:0000256" key="1">
    <source>
        <dbReference type="ARBA" id="ARBA00004604"/>
    </source>
</evidence>
<evidence type="ECO:0000256" key="3">
    <source>
        <dbReference type="ARBA" id="ARBA00022574"/>
    </source>
</evidence>
<evidence type="ECO:0000256" key="4">
    <source>
        <dbReference type="ARBA" id="ARBA00022737"/>
    </source>
</evidence>
<dbReference type="Pfam" id="PF09384">
    <property type="entry name" value="UTP15_C"/>
    <property type="match status" value="1"/>
</dbReference>
<dbReference type="FunCoup" id="A0A165N759">
    <property type="interactions" value="698"/>
</dbReference>
<dbReference type="PROSITE" id="PS50294">
    <property type="entry name" value="WD_REPEATS_REGION"/>
    <property type="match status" value="2"/>
</dbReference>
<keyword evidence="4" id="KW-0677">Repeat</keyword>
<dbReference type="PROSITE" id="PS00678">
    <property type="entry name" value="WD_REPEATS_1"/>
    <property type="match status" value="1"/>
</dbReference>
<evidence type="ECO:0000256" key="5">
    <source>
        <dbReference type="ARBA" id="ARBA00023242"/>
    </source>
</evidence>
<dbReference type="InterPro" id="IPR018983">
    <property type="entry name" value="U3_snoRNA-assocProt_15_C"/>
</dbReference>
<evidence type="ECO:0000313" key="10">
    <source>
        <dbReference type="Proteomes" id="UP000076761"/>
    </source>
</evidence>
<dbReference type="InterPro" id="IPR015943">
    <property type="entry name" value="WD40/YVTN_repeat-like_dom_sf"/>
</dbReference>
<protein>
    <submittedName>
        <fullName evidence="9">WD40 repeat-like protein</fullName>
    </submittedName>
</protein>
<dbReference type="PRINTS" id="PR00320">
    <property type="entry name" value="GPROTEINBRPT"/>
</dbReference>
<dbReference type="GO" id="GO:0045943">
    <property type="term" value="P:positive regulation of transcription by RNA polymerase I"/>
    <property type="evidence" value="ECO:0007669"/>
    <property type="project" value="TreeGrafter"/>
</dbReference>
<dbReference type="Pfam" id="PF00400">
    <property type="entry name" value="WD40"/>
    <property type="match status" value="4"/>
</dbReference>
<organism evidence="9 10">
    <name type="scientific">Neolentinus lepideus HHB14362 ss-1</name>
    <dbReference type="NCBI Taxonomy" id="1314782"/>
    <lineage>
        <taxon>Eukaryota</taxon>
        <taxon>Fungi</taxon>
        <taxon>Dikarya</taxon>
        <taxon>Basidiomycota</taxon>
        <taxon>Agaricomycotina</taxon>
        <taxon>Agaricomycetes</taxon>
        <taxon>Gloeophyllales</taxon>
        <taxon>Gloeophyllaceae</taxon>
        <taxon>Neolentinus</taxon>
    </lineage>
</organism>
<dbReference type="PANTHER" id="PTHR19924">
    <property type="entry name" value="UTP15 U3 SMALL NUCLEOLAR RNA-ASSOCIATED PROTEIN 15 FAMILY MEMBER"/>
    <property type="match status" value="1"/>
</dbReference>
<name>A0A165N759_9AGAM</name>
<feature type="domain" description="U3 small nucleolar RNA-associated protein 15 C-terminal" evidence="8">
    <location>
        <begin position="374"/>
        <end position="515"/>
    </location>
</feature>
<keyword evidence="3 6" id="KW-0853">WD repeat</keyword>
<keyword evidence="10" id="KW-1185">Reference proteome</keyword>
<keyword evidence="5" id="KW-0539">Nucleus</keyword>
<evidence type="ECO:0000256" key="2">
    <source>
        <dbReference type="ARBA" id="ARBA00022552"/>
    </source>
</evidence>